<sequence length="360" mass="38325">MSEIFSQMCTLRVWSIWLSRQAWSRDKISPGPDARGGVVAQRGRPPKEGHRQGPSQLVLAGAIARRHYVDGWSKVELAEEFGLSRFQVARILADARRNGWVRVEISLPGNIDDEASLAVQRQLGVGRAIVVDVPEQSDAAVREELAAVTAELLTEQIRPGNVVGLTWSRTITRMVERLDRLAPCTVVQLAGSIALPGASAGTVELVRSVAAVAGGESLPIYAPLVVEDAATAAALRRQPEIARALQQAESLDVAVVALGRWAPGLSTVWDVVGESEREAGLAHGALGECSGRLFDAEGRDVAGGFDDRVVGVTLDRLRATPEVVAIGYGVPRADAVRAAVRSGFVTTLVIDTATARGLLE</sequence>
<dbReference type="InterPro" id="IPR051054">
    <property type="entry name" value="SorC_transcr_regulators"/>
</dbReference>
<dbReference type="Pfam" id="PF04198">
    <property type="entry name" value="Sugar-bind"/>
    <property type="match status" value="1"/>
</dbReference>
<organism evidence="7 8">
    <name type="scientific">Phytoactinopolyspora halophila</name>
    <dbReference type="NCBI Taxonomy" id="1981511"/>
    <lineage>
        <taxon>Bacteria</taxon>
        <taxon>Bacillati</taxon>
        <taxon>Actinomycetota</taxon>
        <taxon>Actinomycetes</taxon>
        <taxon>Jiangellales</taxon>
        <taxon>Jiangellaceae</taxon>
        <taxon>Phytoactinopolyspora</taxon>
    </lineage>
</organism>
<feature type="domain" description="Sugar-binding" evidence="6">
    <location>
        <begin position="114"/>
        <end position="360"/>
    </location>
</feature>
<evidence type="ECO:0000259" key="6">
    <source>
        <dbReference type="Pfam" id="PF04198"/>
    </source>
</evidence>
<evidence type="ECO:0000313" key="8">
    <source>
        <dbReference type="Proteomes" id="UP000250462"/>
    </source>
</evidence>
<dbReference type="Gene3D" id="3.40.50.1360">
    <property type="match status" value="1"/>
</dbReference>
<dbReference type="InterPro" id="IPR037171">
    <property type="entry name" value="NagB/RpiA_transferase-like"/>
</dbReference>
<reference evidence="7 8" key="1">
    <citation type="submission" date="2018-06" db="EMBL/GenBank/DDBJ databases">
        <title>Phytoactinopolyspora halophila sp. nov., a novel halophilic actinomycete isolated from a saline soil in China.</title>
        <authorList>
            <person name="Tang S.-K."/>
        </authorList>
    </citation>
    <scope>NUCLEOTIDE SEQUENCE [LARGE SCALE GENOMIC DNA]</scope>
    <source>
        <strain evidence="7 8">YIM 96934</strain>
    </source>
</reference>
<dbReference type="GO" id="GO:0030246">
    <property type="term" value="F:carbohydrate binding"/>
    <property type="evidence" value="ECO:0007669"/>
    <property type="project" value="InterPro"/>
</dbReference>
<dbReference type="Gene3D" id="1.10.10.10">
    <property type="entry name" value="Winged helix-like DNA-binding domain superfamily/Winged helix DNA-binding domain"/>
    <property type="match status" value="1"/>
</dbReference>
<comment type="similarity">
    <text evidence="1">Belongs to the SorC transcriptional regulatory family.</text>
</comment>
<name>A0A329QJF7_9ACTN</name>
<dbReference type="AlphaFoldDB" id="A0A329QJF7"/>
<feature type="region of interest" description="Disordered" evidence="5">
    <location>
        <begin position="28"/>
        <end position="53"/>
    </location>
</feature>
<accession>A0A329QJF7</accession>
<evidence type="ECO:0000256" key="2">
    <source>
        <dbReference type="ARBA" id="ARBA00023015"/>
    </source>
</evidence>
<keyword evidence="2" id="KW-0805">Transcription regulation</keyword>
<dbReference type="SUPFAM" id="SSF100950">
    <property type="entry name" value="NagB/RpiA/CoA transferase-like"/>
    <property type="match status" value="1"/>
</dbReference>
<dbReference type="InterPro" id="IPR036388">
    <property type="entry name" value="WH-like_DNA-bd_sf"/>
</dbReference>
<dbReference type="EMBL" id="QMIG01000016">
    <property type="protein sequence ID" value="RAW12454.1"/>
    <property type="molecule type" value="Genomic_DNA"/>
</dbReference>
<keyword evidence="3" id="KW-0238">DNA-binding</keyword>
<keyword evidence="8" id="KW-1185">Reference proteome</keyword>
<evidence type="ECO:0000313" key="7">
    <source>
        <dbReference type="EMBL" id="RAW12454.1"/>
    </source>
</evidence>
<dbReference type="InterPro" id="IPR007324">
    <property type="entry name" value="Sugar-bd_dom_put"/>
</dbReference>
<dbReference type="GO" id="GO:0003677">
    <property type="term" value="F:DNA binding"/>
    <property type="evidence" value="ECO:0007669"/>
    <property type="project" value="UniProtKB-KW"/>
</dbReference>
<evidence type="ECO:0000256" key="1">
    <source>
        <dbReference type="ARBA" id="ARBA00010466"/>
    </source>
</evidence>
<keyword evidence="4" id="KW-0804">Transcription</keyword>
<evidence type="ECO:0000256" key="3">
    <source>
        <dbReference type="ARBA" id="ARBA00023125"/>
    </source>
</evidence>
<evidence type="ECO:0000256" key="5">
    <source>
        <dbReference type="SAM" id="MobiDB-lite"/>
    </source>
</evidence>
<comment type="caution">
    <text evidence="7">The sequence shown here is derived from an EMBL/GenBank/DDBJ whole genome shotgun (WGS) entry which is preliminary data.</text>
</comment>
<dbReference type="PANTHER" id="PTHR34294:SF1">
    <property type="entry name" value="TRANSCRIPTIONAL REGULATOR LSRR"/>
    <property type="match status" value="1"/>
</dbReference>
<dbReference type="PANTHER" id="PTHR34294">
    <property type="entry name" value="TRANSCRIPTIONAL REGULATOR-RELATED"/>
    <property type="match status" value="1"/>
</dbReference>
<dbReference type="Proteomes" id="UP000250462">
    <property type="component" value="Unassembled WGS sequence"/>
</dbReference>
<gene>
    <name evidence="7" type="ORF">DPM12_14925</name>
</gene>
<proteinExistence type="inferred from homology"/>
<evidence type="ECO:0000256" key="4">
    <source>
        <dbReference type="ARBA" id="ARBA00023163"/>
    </source>
</evidence>
<protein>
    <submittedName>
        <fullName evidence="7">Transcriptional regulator</fullName>
    </submittedName>
</protein>